<accession>A0AB35WXS0</accession>
<dbReference type="RefSeq" id="WP_330079958.1">
    <property type="nucleotide sequence ID" value="NZ_JAZDCU010000021.1"/>
</dbReference>
<evidence type="ECO:0000313" key="2">
    <source>
        <dbReference type="Proteomes" id="UP001307839"/>
    </source>
</evidence>
<keyword evidence="2" id="KW-1185">Reference proteome</keyword>
<name>A0AB35WXS0_9PSED</name>
<comment type="caution">
    <text evidence="1">The sequence shown here is derived from an EMBL/GenBank/DDBJ whole genome shotgun (WGS) entry which is preliminary data.</text>
</comment>
<organism evidence="1 2">
    <name type="scientific">Pseudomonas auratipiscis</name>
    <dbReference type="NCBI Taxonomy" id="3115853"/>
    <lineage>
        <taxon>Bacteria</taxon>
        <taxon>Pseudomonadati</taxon>
        <taxon>Pseudomonadota</taxon>
        <taxon>Gammaproteobacteria</taxon>
        <taxon>Pseudomonadales</taxon>
        <taxon>Pseudomonadaceae</taxon>
        <taxon>Pseudomonas</taxon>
    </lineage>
</organism>
<evidence type="ECO:0008006" key="3">
    <source>
        <dbReference type="Google" id="ProtNLM"/>
    </source>
</evidence>
<dbReference type="AlphaFoldDB" id="A0AB35WXS0"/>
<proteinExistence type="predicted"/>
<protein>
    <recommendedName>
        <fullName evidence="3">Acyl carrier protein</fullName>
    </recommendedName>
</protein>
<dbReference type="InterPro" id="IPR036736">
    <property type="entry name" value="ACP-like_sf"/>
</dbReference>
<dbReference type="EMBL" id="JAZDQP010000010">
    <property type="protein sequence ID" value="MEE1867830.1"/>
    <property type="molecule type" value="Genomic_DNA"/>
</dbReference>
<sequence>MSKKDELIDLFNEKYGVDKSEISGETQLSDIIGSDTKFSSYLEERFDDQPSSSEELNFLTVDDVVAWLER</sequence>
<dbReference type="SUPFAM" id="SSF47336">
    <property type="entry name" value="ACP-like"/>
    <property type="match status" value="1"/>
</dbReference>
<evidence type="ECO:0000313" key="1">
    <source>
        <dbReference type="EMBL" id="MEE1867830.1"/>
    </source>
</evidence>
<dbReference type="Proteomes" id="UP001307839">
    <property type="component" value="Unassembled WGS sequence"/>
</dbReference>
<gene>
    <name evidence="1" type="ORF">V0R53_15670</name>
</gene>
<reference evidence="1 2" key="1">
    <citation type="submission" date="2024-01" db="EMBL/GenBank/DDBJ databases">
        <title>Unpublished Manusciprt.</title>
        <authorList>
            <person name="Duman M."/>
            <person name="Valdes E.G."/>
            <person name="Ajmi N."/>
            <person name="Altun S."/>
            <person name="Saticioglu I.B."/>
        </authorList>
    </citation>
    <scope>NUCLEOTIDE SEQUENCE [LARGE SCALE GENOMIC DNA]</scope>
    <source>
        <strain evidence="1 2">120P</strain>
    </source>
</reference>